<evidence type="ECO:0000313" key="1">
    <source>
        <dbReference type="EMBL" id="CEO48265.1"/>
    </source>
</evidence>
<proteinExistence type="predicted"/>
<name>A0A0B7K072_BIOOC</name>
<accession>A0A0B7K072</accession>
<dbReference type="EMBL" id="CDPU01000010">
    <property type="protein sequence ID" value="CEO48265.1"/>
    <property type="molecule type" value="Genomic_DNA"/>
</dbReference>
<reference evidence="1" key="1">
    <citation type="submission" date="2015-01" db="EMBL/GenBank/DDBJ databases">
        <authorList>
            <person name="Durling Mikael"/>
        </authorList>
    </citation>
    <scope>NUCLEOTIDE SEQUENCE</scope>
</reference>
<dbReference type="AlphaFoldDB" id="A0A0B7K072"/>
<gene>
    <name evidence="1" type="ORF">BN869_000004322_1</name>
</gene>
<organism evidence="1">
    <name type="scientific">Bionectria ochroleuca</name>
    <name type="common">Gliocladium roseum</name>
    <dbReference type="NCBI Taxonomy" id="29856"/>
    <lineage>
        <taxon>Eukaryota</taxon>
        <taxon>Fungi</taxon>
        <taxon>Dikarya</taxon>
        <taxon>Ascomycota</taxon>
        <taxon>Pezizomycotina</taxon>
        <taxon>Sordariomycetes</taxon>
        <taxon>Hypocreomycetidae</taxon>
        <taxon>Hypocreales</taxon>
        <taxon>Bionectriaceae</taxon>
        <taxon>Clonostachys</taxon>
    </lineage>
</organism>
<sequence>MSSIGKINGSIFGATQETTLTLANLNFDFALYKVEAPAEYQALGKCLTKNRLNAAESGNEHIFARKLAALFSQALPPTPNLVRIYGNRASEIVQEVASDTAKGSNNRGLFSNWLGPDATSIWAAATSGSGAISAHLLACMLARIWSSSEAVAIWREMIQARKDILSKIDVSDPMKPVAHFAAQIDITESQISGWDSSARAWLEVADKSKLRQQKQLLLLIENAGIPINDECDTYTSVLKAWTTALTAMENIASGIPQSIKDGSALLALSSWHLYPDMFVLGAGPDRVIQNDPLVPAGGMVTLGQTSYSARSDDRPFWSLPLAYLKYYGDPVTTSRIFGDHASRLSISEFNYVVFGSILSNWGVYGKTIPTAAEFLVVLDQFLLRNGCYDLKGHESWMRMLSKTAQKYLSASQK</sequence>
<protein>
    <submittedName>
        <fullName evidence="1">Uncharacterized protein</fullName>
    </submittedName>
</protein>